<accession>A0A6M0RMA3</accession>
<dbReference type="Gene3D" id="2.60.120.10">
    <property type="entry name" value="Jelly Rolls"/>
    <property type="match status" value="1"/>
</dbReference>
<reference evidence="2 3" key="1">
    <citation type="journal article" date="2020" name="Microb. Ecol.">
        <title>Ecogenomics of the Marine Benthic Filamentous Cyanobacterium Adonisia.</title>
        <authorList>
            <person name="Walter J.M."/>
            <person name="Coutinho F.H."/>
            <person name="Leomil L."/>
            <person name="Hargreaves P.I."/>
            <person name="Campeao M.E."/>
            <person name="Vieira V.V."/>
            <person name="Silva B.S."/>
            <person name="Fistarol G.O."/>
            <person name="Salomon P.S."/>
            <person name="Sawabe T."/>
            <person name="Mino S."/>
            <person name="Hosokawa M."/>
            <person name="Miyashita H."/>
            <person name="Maruyama F."/>
            <person name="van Verk M.C."/>
            <person name="Dutilh B.E."/>
            <person name="Thompson C.C."/>
            <person name="Thompson F.L."/>
        </authorList>
    </citation>
    <scope>NUCLEOTIDE SEQUENCE [LARGE SCALE GENOMIC DNA]</scope>
    <source>
        <strain evidence="2 3">CCMR0081</strain>
    </source>
</reference>
<protein>
    <submittedName>
        <fullName evidence="2">Cupin domain-containing protein</fullName>
    </submittedName>
</protein>
<evidence type="ECO:0000259" key="1">
    <source>
        <dbReference type="Pfam" id="PF07883"/>
    </source>
</evidence>
<dbReference type="Proteomes" id="UP000481033">
    <property type="component" value="Unassembled WGS sequence"/>
</dbReference>
<dbReference type="RefSeq" id="WP_163699350.1">
    <property type="nucleotide sequence ID" value="NZ_QXHD01000004.1"/>
</dbReference>
<feature type="domain" description="Cupin type-2" evidence="1">
    <location>
        <begin position="38"/>
        <end position="93"/>
    </location>
</feature>
<dbReference type="Pfam" id="PF07883">
    <property type="entry name" value="Cupin_2"/>
    <property type="match status" value="1"/>
</dbReference>
<keyword evidence="3" id="KW-1185">Reference proteome</keyword>
<name>A0A6M0RMA3_9CYAN</name>
<proteinExistence type="predicted"/>
<evidence type="ECO:0000313" key="3">
    <source>
        <dbReference type="Proteomes" id="UP000481033"/>
    </source>
</evidence>
<organism evidence="2 3">
    <name type="scientific">Adonisia turfae CCMR0081</name>
    <dbReference type="NCBI Taxonomy" id="2292702"/>
    <lineage>
        <taxon>Bacteria</taxon>
        <taxon>Bacillati</taxon>
        <taxon>Cyanobacteriota</taxon>
        <taxon>Adonisia</taxon>
        <taxon>Adonisia turfae</taxon>
    </lineage>
</organism>
<dbReference type="AlphaFoldDB" id="A0A6M0RMA3"/>
<dbReference type="SUPFAM" id="SSF51182">
    <property type="entry name" value="RmlC-like cupins"/>
    <property type="match status" value="1"/>
</dbReference>
<dbReference type="InterPro" id="IPR014710">
    <property type="entry name" value="RmlC-like_jellyroll"/>
</dbReference>
<dbReference type="EMBL" id="QXHD01000004">
    <property type="protein sequence ID" value="NEZ57296.1"/>
    <property type="molecule type" value="Genomic_DNA"/>
</dbReference>
<comment type="caution">
    <text evidence="2">The sequence shown here is derived from an EMBL/GenBank/DDBJ whole genome shotgun (WGS) entry which is preliminary data.</text>
</comment>
<gene>
    <name evidence="2" type="ORF">DXZ20_16780</name>
</gene>
<sequence length="116" mass="12771">MEIKNVYAELTAHSEGSFVDVVPFNGNHVGACSITGISPVWEMHPDTDEWFYILEGEFEMTLLDGETPQHVVASAGSTFVVPKGIWHKPGAPNGSKFMYLTPGQTLHSDKEDPRIP</sequence>
<evidence type="ECO:0000313" key="2">
    <source>
        <dbReference type="EMBL" id="NEZ57296.1"/>
    </source>
</evidence>
<dbReference type="InterPro" id="IPR011051">
    <property type="entry name" value="RmlC_Cupin_sf"/>
</dbReference>
<dbReference type="InterPro" id="IPR013096">
    <property type="entry name" value="Cupin_2"/>
</dbReference>